<feature type="binding site" evidence="17">
    <location>
        <position position="8"/>
    </location>
    <ligand>
        <name>[4Fe-4S] cluster</name>
        <dbReference type="ChEBI" id="CHEBI:49883"/>
    </ligand>
</feature>
<evidence type="ECO:0000256" key="13">
    <source>
        <dbReference type="ARBA" id="ARBA00023157"/>
    </source>
</evidence>
<name>A0A6I2UWA6_9FIRM</name>
<dbReference type="RefSeq" id="WP_154620094.1">
    <property type="nucleotide sequence ID" value="NZ_CBCTNG010000020.1"/>
</dbReference>
<feature type="binding site" evidence="17">
    <location>
        <position position="89"/>
    </location>
    <ligand>
        <name>[4Fe-4S] cluster</name>
        <dbReference type="ChEBI" id="CHEBI:49883"/>
    </ligand>
</feature>
<keyword evidence="20" id="KW-1185">Reference proteome</keyword>
<evidence type="ECO:0000256" key="3">
    <source>
        <dbReference type="ARBA" id="ARBA00008207"/>
    </source>
</evidence>
<keyword evidence="9 17" id="KW-0671">Queuosine biosynthesis</keyword>
<keyword evidence="12 17" id="KW-0411">Iron-sulfur</keyword>
<gene>
    <name evidence="17" type="primary">queH</name>
    <name evidence="19" type="ORF">FYJ78_03820</name>
</gene>
<proteinExistence type="inferred from homology"/>
<evidence type="ECO:0000256" key="11">
    <source>
        <dbReference type="ARBA" id="ARBA00023004"/>
    </source>
</evidence>
<comment type="similarity">
    <text evidence="3 17">Belongs to the QueH family.</text>
</comment>
<evidence type="ECO:0000256" key="18">
    <source>
        <dbReference type="SAM" id="MobiDB-lite"/>
    </source>
</evidence>
<evidence type="ECO:0000256" key="10">
    <source>
        <dbReference type="ARBA" id="ARBA00023002"/>
    </source>
</evidence>
<evidence type="ECO:0000313" key="20">
    <source>
        <dbReference type="Proteomes" id="UP000430222"/>
    </source>
</evidence>
<dbReference type="AlphaFoldDB" id="A0A6I2UWA6"/>
<dbReference type="GO" id="GO:0046872">
    <property type="term" value="F:metal ion binding"/>
    <property type="evidence" value="ECO:0007669"/>
    <property type="project" value="UniProtKB-KW"/>
</dbReference>
<dbReference type="InterPro" id="IPR003828">
    <property type="entry name" value="QueH"/>
</dbReference>
<dbReference type="PANTHER" id="PTHR36701:SF1">
    <property type="entry name" value="EPOXYQUEUOSINE REDUCTASE QUEH"/>
    <property type="match status" value="1"/>
</dbReference>
<evidence type="ECO:0000256" key="17">
    <source>
        <dbReference type="HAMAP-Rule" id="MF_02089"/>
    </source>
</evidence>
<evidence type="ECO:0000313" key="19">
    <source>
        <dbReference type="EMBL" id="MSV24324.1"/>
    </source>
</evidence>
<keyword evidence="10 17" id="KW-0560">Oxidoreductase</keyword>
<feature type="compositionally biased region" description="Basic residues" evidence="18">
    <location>
        <begin position="181"/>
        <end position="195"/>
    </location>
</feature>
<dbReference type="GO" id="GO:0052693">
    <property type="term" value="F:epoxyqueuosine reductase activity"/>
    <property type="evidence" value="ECO:0007669"/>
    <property type="project" value="UniProtKB-UniRule"/>
</dbReference>
<dbReference type="Pfam" id="PF02677">
    <property type="entry name" value="QueH"/>
    <property type="match status" value="1"/>
</dbReference>
<evidence type="ECO:0000256" key="14">
    <source>
        <dbReference type="ARBA" id="ARBA00023284"/>
    </source>
</evidence>
<keyword evidence="11 17" id="KW-0408">Iron</keyword>
<evidence type="ECO:0000256" key="5">
    <source>
        <dbReference type="ARBA" id="ARBA00016895"/>
    </source>
</evidence>
<dbReference type="GO" id="GO:0008616">
    <property type="term" value="P:tRNA queuosine(34) biosynthetic process"/>
    <property type="evidence" value="ECO:0007669"/>
    <property type="project" value="UniProtKB-UniRule"/>
</dbReference>
<evidence type="ECO:0000256" key="1">
    <source>
        <dbReference type="ARBA" id="ARBA00002268"/>
    </source>
</evidence>
<evidence type="ECO:0000256" key="2">
    <source>
        <dbReference type="ARBA" id="ARBA00004691"/>
    </source>
</evidence>
<keyword evidence="6 17" id="KW-0004">4Fe-4S</keyword>
<accession>A0A6I2UWA6</accession>
<comment type="function">
    <text evidence="1 17">Catalyzes the conversion of epoxyqueuosine (oQ) to queuosine (Q), which is a hypermodified base found in the wobble positions of tRNA(Asp), tRNA(Asn), tRNA(His) and tRNA(Tyr).</text>
</comment>
<protein>
    <recommendedName>
        <fullName evidence="5 17">Epoxyqueuosine reductase QueH</fullName>
        <ecNumber evidence="4 17">1.17.99.6</ecNumber>
    </recommendedName>
    <alternativeName>
        <fullName evidence="15 17">Queuosine biosynthesis protein QueH</fullName>
    </alternativeName>
</protein>
<dbReference type="Proteomes" id="UP000430222">
    <property type="component" value="Unassembled WGS sequence"/>
</dbReference>
<evidence type="ECO:0000256" key="12">
    <source>
        <dbReference type="ARBA" id="ARBA00023014"/>
    </source>
</evidence>
<comment type="caution">
    <text evidence="19">The sequence shown here is derived from an EMBL/GenBank/DDBJ whole genome shotgun (WGS) entry which is preliminary data.</text>
</comment>
<keyword evidence="14 17" id="KW-0676">Redox-active center</keyword>
<feature type="disulfide bond" description="Redox-active" evidence="17">
    <location>
        <begin position="166"/>
        <end position="168"/>
    </location>
</feature>
<comment type="catalytic activity">
    <reaction evidence="16 17">
        <text>epoxyqueuosine(34) in tRNA + AH2 = queuosine(34) in tRNA + A + H2O</text>
        <dbReference type="Rhea" id="RHEA:32159"/>
        <dbReference type="Rhea" id="RHEA-COMP:18571"/>
        <dbReference type="Rhea" id="RHEA-COMP:18582"/>
        <dbReference type="ChEBI" id="CHEBI:13193"/>
        <dbReference type="ChEBI" id="CHEBI:15377"/>
        <dbReference type="ChEBI" id="CHEBI:17499"/>
        <dbReference type="ChEBI" id="CHEBI:194431"/>
        <dbReference type="ChEBI" id="CHEBI:194443"/>
        <dbReference type="EC" id="1.17.99.6"/>
    </reaction>
</comment>
<comment type="pathway">
    <text evidence="2 17">tRNA modification; tRNA-queuosine biosynthesis.</text>
</comment>
<dbReference type="HAMAP" id="MF_02089">
    <property type="entry name" value="QueH"/>
    <property type="match status" value="1"/>
</dbReference>
<keyword evidence="7 17" id="KW-0819">tRNA processing</keyword>
<organism evidence="19 20">
    <name type="scientific">Selenomonas montiformis</name>
    <dbReference type="NCBI Taxonomy" id="2652285"/>
    <lineage>
        <taxon>Bacteria</taxon>
        <taxon>Bacillati</taxon>
        <taxon>Bacillota</taxon>
        <taxon>Negativicutes</taxon>
        <taxon>Selenomonadales</taxon>
        <taxon>Selenomonadaceae</taxon>
        <taxon>Selenomonas</taxon>
    </lineage>
</organism>
<dbReference type="EMBL" id="VUNL01000003">
    <property type="protein sequence ID" value="MSV24324.1"/>
    <property type="molecule type" value="Genomic_DNA"/>
</dbReference>
<evidence type="ECO:0000256" key="9">
    <source>
        <dbReference type="ARBA" id="ARBA00022785"/>
    </source>
</evidence>
<dbReference type="EC" id="1.17.99.6" evidence="4 17"/>
<sequence>MNLLLHMCCGPCACYPVRKLRQEGIEPTGWFFNPNIHPYTEWDHRLKTAAEFAEKVDMPFEAEKHYQLRDFLKRALPAEATANGRCTMCYTWRLEETAKYAAEHGYDAFSSTLFYSIYQQHDLMKRTAEQFAAKYDVPFYYEDFRPGWQEGIQISQELGLYRQPYCGCIFSEEERYSREIRKQRRKENRAKKRARLAAESELNQAERHES</sequence>
<keyword evidence="13 17" id="KW-1015">Disulfide bond</keyword>
<keyword evidence="8 17" id="KW-0479">Metal-binding</keyword>
<evidence type="ECO:0000256" key="4">
    <source>
        <dbReference type="ARBA" id="ARBA00012622"/>
    </source>
</evidence>
<dbReference type="PANTHER" id="PTHR36701">
    <property type="entry name" value="EPOXYQUEUOSINE REDUCTASE QUEH"/>
    <property type="match status" value="1"/>
</dbReference>
<feature type="binding site" evidence="17">
    <location>
        <position position="9"/>
    </location>
    <ligand>
        <name>[4Fe-4S] cluster</name>
        <dbReference type="ChEBI" id="CHEBI:49883"/>
    </ligand>
</feature>
<dbReference type="UniPathway" id="UPA00392"/>
<evidence type="ECO:0000256" key="7">
    <source>
        <dbReference type="ARBA" id="ARBA00022694"/>
    </source>
</evidence>
<evidence type="ECO:0000256" key="15">
    <source>
        <dbReference type="ARBA" id="ARBA00031446"/>
    </source>
</evidence>
<feature type="region of interest" description="Disordered" evidence="18">
    <location>
        <begin position="178"/>
        <end position="210"/>
    </location>
</feature>
<reference evidence="19 20" key="1">
    <citation type="submission" date="2019-08" db="EMBL/GenBank/DDBJ databases">
        <title>In-depth cultivation of the pig gut microbiome towards novel bacterial diversity and tailored functional studies.</title>
        <authorList>
            <person name="Wylensek D."/>
            <person name="Hitch T.C.A."/>
            <person name="Clavel T."/>
        </authorList>
    </citation>
    <scope>NUCLEOTIDE SEQUENCE [LARGE SCALE GENOMIC DNA]</scope>
    <source>
        <strain evidence="20">WCA-380-WT-3B3</strain>
    </source>
</reference>
<feature type="binding site" evidence="17">
    <location>
        <position position="86"/>
    </location>
    <ligand>
        <name>[4Fe-4S] cluster</name>
        <dbReference type="ChEBI" id="CHEBI:49883"/>
    </ligand>
</feature>
<evidence type="ECO:0000256" key="6">
    <source>
        <dbReference type="ARBA" id="ARBA00022485"/>
    </source>
</evidence>
<evidence type="ECO:0000256" key="16">
    <source>
        <dbReference type="ARBA" id="ARBA00047415"/>
    </source>
</evidence>
<dbReference type="GO" id="GO:0051539">
    <property type="term" value="F:4 iron, 4 sulfur cluster binding"/>
    <property type="evidence" value="ECO:0007669"/>
    <property type="project" value="UniProtKB-UniRule"/>
</dbReference>
<evidence type="ECO:0000256" key="8">
    <source>
        <dbReference type="ARBA" id="ARBA00022723"/>
    </source>
</evidence>